<evidence type="ECO:0000256" key="1">
    <source>
        <dbReference type="ARBA" id="ARBA00022723"/>
    </source>
</evidence>
<dbReference type="InterPro" id="IPR001138">
    <property type="entry name" value="Zn2Cys6_DnaBD"/>
</dbReference>
<sequence>MATAMALKTFNPPVKNACLSCRASRIRCDGKSPCRQCFNKFKSCVYTKSRRGGPRISNKKLKATVNTRKSSTIPPLEQDVDTGTCNIIINSMYFPGAGLNLLQFDDQSFVDHTALSISNSDFSTPFVQTVRNYNSDGDLLNAYYIFIHGYFPILPPPVARIREDNPGVDAESTYHPSSPLSLAIAAILALIPHPADLLSNADDARIIRREKSHRYAQLALEKIETDSDILESITCPGEALSTDLSCPERIPLHSLVPVELERLLALLLLSSYEYSQRGNMAKMRNRASQALDAALGMSLHHTFTSVGDQFREAKRRAWWMTYICVLQSSIVSGTDPIIEPDASSFSTPLPTIHGASDIWREYIDSQQIILRSSLHVTQLNTAVKSQHSLTHILDSMSKMDLEIHQLLARCAVGLVGRQNLRSESGEWMLAECLKTQTCIKLHSARIKLHRFVAFQDTAIFTRRYCDIQSTNENAARGPKIALHSTYSAPKGAKSSAIPEQKFDNITSARICLQSAIAISNAFEAMPYPIIRTQQKFSLVTYSPRTMPSFACCAMQASYVLLIICLKNSKQNQTLTESVVPELEKLYGSIERILTALDNYSLAFEAVQGMASQVRTVFDSLKRPTCDLFG</sequence>
<protein>
    <submittedName>
        <fullName evidence="4">C6 zinc finger domain-containing protein</fullName>
    </submittedName>
</protein>
<dbReference type="OrthoDB" id="2123952at2759"/>
<dbReference type="CDD" id="cd12148">
    <property type="entry name" value="fungal_TF_MHR"/>
    <property type="match status" value="1"/>
</dbReference>
<dbReference type="PROSITE" id="PS00463">
    <property type="entry name" value="ZN2_CY6_FUNGAL_1"/>
    <property type="match status" value="1"/>
</dbReference>
<dbReference type="SUPFAM" id="SSF57701">
    <property type="entry name" value="Zn2/Cys6 DNA-binding domain"/>
    <property type="match status" value="1"/>
</dbReference>
<dbReference type="InterPro" id="IPR036864">
    <property type="entry name" value="Zn2-C6_fun-type_DNA-bd_sf"/>
</dbReference>
<keyword evidence="5" id="KW-1185">Reference proteome</keyword>
<proteinExistence type="predicted"/>
<evidence type="ECO:0000256" key="2">
    <source>
        <dbReference type="ARBA" id="ARBA00023242"/>
    </source>
</evidence>
<dbReference type="GO" id="GO:0003677">
    <property type="term" value="F:DNA binding"/>
    <property type="evidence" value="ECO:0007669"/>
    <property type="project" value="InterPro"/>
</dbReference>
<accession>A0A9P9D161</accession>
<dbReference type="Pfam" id="PF00172">
    <property type="entry name" value="Zn_clus"/>
    <property type="match status" value="1"/>
</dbReference>
<dbReference type="GO" id="GO:0006351">
    <property type="term" value="P:DNA-templated transcription"/>
    <property type="evidence" value="ECO:0007669"/>
    <property type="project" value="InterPro"/>
</dbReference>
<dbReference type="AlphaFoldDB" id="A0A9P9D161"/>
<reference evidence="4" key="1">
    <citation type="journal article" date="2021" name="Nat. Commun.">
        <title>Genetic determinants of endophytism in the Arabidopsis root mycobiome.</title>
        <authorList>
            <person name="Mesny F."/>
            <person name="Miyauchi S."/>
            <person name="Thiergart T."/>
            <person name="Pickel B."/>
            <person name="Atanasova L."/>
            <person name="Karlsson M."/>
            <person name="Huettel B."/>
            <person name="Barry K.W."/>
            <person name="Haridas S."/>
            <person name="Chen C."/>
            <person name="Bauer D."/>
            <person name="Andreopoulos W."/>
            <person name="Pangilinan J."/>
            <person name="LaButti K."/>
            <person name="Riley R."/>
            <person name="Lipzen A."/>
            <person name="Clum A."/>
            <person name="Drula E."/>
            <person name="Henrissat B."/>
            <person name="Kohler A."/>
            <person name="Grigoriev I.V."/>
            <person name="Martin F.M."/>
            <person name="Hacquard S."/>
        </authorList>
    </citation>
    <scope>NUCLEOTIDE SEQUENCE</scope>
    <source>
        <strain evidence="4">MPI-CAGE-CH-0243</strain>
    </source>
</reference>
<dbReference type="PROSITE" id="PS50048">
    <property type="entry name" value="ZN2_CY6_FUNGAL_2"/>
    <property type="match status" value="1"/>
</dbReference>
<dbReference type="GO" id="GO:0000981">
    <property type="term" value="F:DNA-binding transcription factor activity, RNA polymerase II-specific"/>
    <property type="evidence" value="ECO:0007669"/>
    <property type="project" value="InterPro"/>
</dbReference>
<keyword evidence="2" id="KW-0539">Nucleus</keyword>
<dbReference type="GO" id="GO:0008270">
    <property type="term" value="F:zinc ion binding"/>
    <property type="evidence" value="ECO:0007669"/>
    <property type="project" value="InterPro"/>
</dbReference>
<organism evidence="4 5">
    <name type="scientific">Dendryphion nanum</name>
    <dbReference type="NCBI Taxonomy" id="256645"/>
    <lineage>
        <taxon>Eukaryota</taxon>
        <taxon>Fungi</taxon>
        <taxon>Dikarya</taxon>
        <taxon>Ascomycota</taxon>
        <taxon>Pezizomycotina</taxon>
        <taxon>Dothideomycetes</taxon>
        <taxon>Pleosporomycetidae</taxon>
        <taxon>Pleosporales</taxon>
        <taxon>Torulaceae</taxon>
        <taxon>Dendryphion</taxon>
    </lineage>
</organism>
<comment type="caution">
    <text evidence="4">The sequence shown here is derived from an EMBL/GenBank/DDBJ whole genome shotgun (WGS) entry which is preliminary data.</text>
</comment>
<dbReference type="Gene3D" id="4.10.240.10">
    <property type="entry name" value="Zn(2)-C6 fungal-type DNA-binding domain"/>
    <property type="match status" value="1"/>
</dbReference>
<keyword evidence="1" id="KW-0479">Metal-binding</keyword>
<dbReference type="PANTHER" id="PTHR47431">
    <property type="entry name" value="ZN(II)2CYS6 TRANSCRIPTION FACTOR (EUROFUNG)-RELATED"/>
    <property type="match status" value="1"/>
</dbReference>
<evidence type="ECO:0000259" key="3">
    <source>
        <dbReference type="PROSITE" id="PS50048"/>
    </source>
</evidence>
<name>A0A9P9D161_9PLEO</name>
<dbReference type="Proteomes" id="UP000700596">
    <property type="component" value="Unassembled WGS sequence"/>
</dbReference>
<dbReference type="SMART" id="SM00066">
    <property type="entry name" value="GAL4"/>
    <property type="match status" value="1"/>
</dbReference>
<dbReference type="PANTHER" id="PTHR47431:SF5">
    <property type="entry name" value="ZN(II)2CYS6 TRANSCRIPTION FACTOR (EUROFUNG)"/>
    <property type="match status" value="1"/>
</dbReference>
<evidence type="ECO:0000313" key="5">
    <source>
        <dbReference type="Proteomes" id="UP000700596"/>
    </source>
</evidence>
<feature type="domain" description="Zn(2)-C6 fungal-type" evidence="3">
    <location>
        <begin position="17"/>
        <end position="46"/>
    </location>
</feature>
<dbReference type="Pfam" id="PF04082">
    <property type="entry name" value="Fungal_trans"/>
    <property type="match status" value="1"/>
</dbReference>
<dbReference type="InterPro" id="IPR007219">
    <property type="entry name" value="XnlR_reg_dom"/>
</dbReference>
<dbReference type="EMBL" id="JAGMWT010000027">
    <property type="protein sequence ID" value="KAH7110547.1"/>
    <property type="molecule type" value="Genomic_DNA"/>
</dbReference>
<dbReference type="CDD" id="cd00067">
    <property type="entry name" value="GAL4"/>
    <property type="match status" value="1"/>
</dbReference>
<gene>
    <name evidence="4" type="ORF">B0J11DRAFT_544203</name>
</gene>
<evidence type="ECO:0000313" key="4">
    <source>
        <dbReference type="EMBL" id="KAH7110547.1"/>
    </source>
</evidence>